<proteinExistence type="predicted"/>
<dbReference type="EMBL" id="MT141415">
    <property type="protein sequence ID" value="QJA60626.1"/>
    <property type="molecule type" value="Genomic_DNA"/>
</dbReference>
<gene>
    <name evidence="2" type="ORF">MM415A01925_0004</name>
    <name evidence="1" type="ORF">MM415B01087_0020</name>
</gene>
<protein>
    <submittedName>
        <fullName evidence="1">Uncharacterized protein</fullName>
    </submittedName>
</protein>
<name>A0A6M3ISZ2_9ZZZZ</name>
<evidence type="ECO:0000313" key="1">
    <source>
        <dbReference type="EMBL" id="QJA60626.1"/>
    </source>
</evidence>
<evidence type="ECO:0000313" key="2">
    <source>
        <dbReference type="EMBL" id="QJA74786.1"/>
    </source>
</evidence>
<sequence length="132" mass="15168">MTKRKNIVTECMSCLSIVDVDFCSKYINPSVRHISCTCPAKVSVALKKGDYDKKYDAGSKKKFSIEGKFSGGIHAFWRVKRNSKKTKFSRTPGSQKHENCRATQFERFCVTRSRSYKHLNYHGWLVSTSTKK</sequence>
<organism evidence="1">
    <name type="scientific">viral metagenome</name>
    <dbReference type="NCBI Taxonomy" id="1070528"/>
    <lineage>
        <taxon>unclassified sequences</taxon>
        <taxon>metagenomes</taxon>
        <taxon>organismal metagenomes</taxon>
    </lineage>
</organism>
<dbReference type="EMBL" id="MT142121">
    <property type="protein sequence ID" value="QJA74786.1"/>
    <property type="molecule type" value="Genomic_DNA"/>
</dbReference>
<dbReference type="AlphaFoldDB" id="A0A6M3ISZ2"/>
<accession>A0A6M3ISZ2</accession>
<reference evidence="1" key="1">
    <citation type="submission" date="2020-03" db="EMBL/GenBank/DDBJ databases">
        <title>The deep terrestrial virosphere.</title>
        <authorList>
            <person name="Holmfeldt K."/>
            <person name="Nilsson E."/>
            <person name="Simone D."/>
            <person name="Lopez-Fernandez M."/>
            <person name="Wu X."/>
            <person name="de Brujin I."/>
            <person name="Lundin D."/>
            <person name="Andersson A."/>
            <person name="Bertilsson S."/>
            <person name="Dopson M."/>
        </authorList>
    </citation>
    <scope>NUCLEOTIDE SEQUENCE</scope>
    <source>
        <strain evidence="2">MM415A01925</strain>
        <strain evidence="1">MM415B01087</strain>
    </source>
</reference>